<accession>A0ABR0A2K4</accession>
<protein>
    <submittedName>
        <fullName evidence="1">Uncharacterized protein</fullName>
    </submittedName>
</protein>
<dbReference type="EMBL" id="JAOYFB010000036">
    <property type="protein sequence ID" value="KAK4019179.1"/>
    <property type="molecule type" value="Genomic_DNA"/>
</dbReference>
<reference evidence="1 2" key="1">
    <citation type="journal article" date="2023" name="Nucleic Acids Res.">
        <title>The hologenome of Daphnia magna reveals possible DNA methylation and microbiome-mediated evolution of the host genome.</title>
        <authorList>
            <person name="Chaturvedi A."/>
            <person name="Li X."/>
            <person name="Dhandapani V."/>
            <person name="Marshall H."/>
            <person name="Kissane S."/>
            <person name="Cuenca-Cambronero M."/>
            <person name="Asole G."/>
            <person name="Calvet F."/>
            <person name="Ruiz-Romero M."/>
            <person name="Marangio P."/>
            <person name="Guigo R."/>
            <person name="Rago D."/>
            <person name="Mirbahai L."/>
            <person name="Eastwood N."/>
            <person name="Colbourne J.K."/>
            <person name="Zhou J."/>
            <person name="Mallon E."/>
            <person name="Orsini L."/>
        </authorList>
    </citation>
    <scope>NUCLEOTIDE SEQUENCE [LARGE SCALE GENOMIC DNA]</scope>
    <source>
        <strain evidence="1">LRV0_1</strain>
    </source>
</reference>
<dbReference type="Proteomes" id="UP001234178">
    <property type="component" value="Unassembled WGS sequence"/>
</dbReference>
<evidence type="ECO:0000313" key="2">
    <source>
        <dbReference type="Proteomes" id="UP001234178"/>
    </source>
</evidence>
<proteinExistence type="predicted"/>
<name>A0ABR0A2K4_9CRUS</name>
<gene>
    <name evidence="1" type="ORF">OUZ56_001207</name>
</gene>
<keyword evidence="2" id="KW-1185">Reference proteome</keyword>
<organism evidence="1 2">
    <name type="scientific">Daphnia magna</name>
    <dbReference type="NCBI Taxonomy" id="35525"/>
    <lineage>
        <taxon>Eukaryota</taxon>
        <taxon>Metazoa</taxon>
        <taxon>Ecdysozoa</taxon>
        <taxon>Arthropoda</taxon>
        <taxon>Crustacea</taxon>
        <taxon>Branchiopoda</taxon>
        <taxon>Diplostraca</taxon>
        <taxon>Cladocera</taxon>
        <taxon>Anomopoda</taxon>
        <taxon>Daphniidae</taxon>
        <taxon>Daphnia</taxon>
    </lineage>
</organism>
<sequence length="70" mass="8165">MEVYCGRKYGAYEEWDTSSYEEAGDGESFDKDRRDDAEDSFCIQLVLLYSSRYVNGFGADNFESERLIKH</sequence>
<comment type="caution">
    <text evidence="1">The sequence shown here is derived from an EMBL/GenBank/DDBJ whole genome shotgun (WGS) entry which is preliminary data.</text>
</comment>
<evidence type="ECO:0000313" key="1">
    <source>
        <dbReference type="EMBL" id="KAK4019179.1"/>
    </source>
</evidence>